<feature type="transmembrane region" description="Helical" evidence="1">
    <location>
        <begin position="21"/>
        <end position="41"/>
    </location>
</feature>
<keyword evidence="1" id="KW-0472">Membrane</keyword>
<name>L1I8Q4_GUITC</name>
<dbReference type="GeneID" id="17289188"/>
<dbReference type="GO" id="GO:0016020">
    <property type="term" value="C:membrane"/>
    <property type="evidence" value="ECO:0007669"/>
    <property type="project" value="InterPro"/>
</dbReference>
<keyword evidence="1" id="KW-0812">Transmembrane</keyword>
<sequence>MGRKEEWEDLDVKADERVTMSLATLMMMDVLALATGPVYLLSAIFEVNVMDNLPVFASVGVLSVLVLALACQNRLKKLRDRLIKSRGIELESTARLKQKGEMDERTKNKLKASKRECRWALSLALSSTNSLFLIVFMGLAFFILRSSSPVINYAASSAGSCAIVFYMSTRAK</sequence>
<reference evidence="3" key="3">
    <citation type="submission" date="2015-06" db="UniProtKB">
        <authorList>
            <consortium name="EnsemblProtists"/>
        </authorList>
    </citation>
    <scope>IDENTIFICATION</scope>
</reference>
<keyword evidence="1" id="KW-1133">Transmembrane helix</keyword>
<keyword evidence="4" id="KW-1185">Reference proteome</keyword>
<dbReference type="EnsemblProtists" id="EKX32472">
    <property type="protein sequence ID" value="EKX32472"/>
    <property type="gene ID" value="GUITHDRAFT_121368"/>
</dbReference>
<dbReference type="eggNOG" id="KOG4490">
    <property type="taxonomic scope" value="Eukaryota"/>
</dbReference>
<dbReference type="PaxDb" id="55529-EKX32472"/>
<protein>
    <submittedName>
        <fullName evidence="2 3">Uncharacterized protein</fullName>
    </submittedName>
</protein>
<dbReference type="OMA" id="PLWLFWR"/>
<dbReference type="STRING" id="905079.L1I8Q4"/>
<proteinExistence type="predicted"/>
<dbReference type="GO" id="GO:0006614">
    <property type="term" value="P:SRP-dependent cotranslational protein targeting to membrane"/>
    <property type="evidence" value="ECO:0007669"/>
    <property type="project" value="InterPro"/>
</dbReference>
<feature type="transmembrane region" description="Helical" evidence="1">
    <location>
        <begin position="53"/>
        <end position="71"/>
    </location>
</feature>
<dbReference type="HOGENOM" id="CLU_1558188_0_0_1"/>
<dbReference type="Proteomes" id="UP000011087">
    <property type="component" value="Unassembled WGS sequence"/>
</dbReference>
<feature type="transmembrane region" description="Helical" evidence="1">
    <location>
        <begin position="119"/>
        <end position="144"/>
    </location>
</feature>
<dbReference type="OrthoDB" id="10059529at2759"/>
<gene>
    <name evidence="2" type="ORF">GUITHDRAFT_121368</name>
</gene>
<evidence type="ECO:0000313" key="4">
    <source>
        <dbReference type="Proteomes" id="UP000011087"/>
    </source>
</evidence>
<reference evidence="2 4" key="1">
    <citation type="journal article" date="2012" name="Nature">
        <title>Algal genomes reveal evolutionary mosaicism and the fate of nucleomorphs.</title>
        <authorList>
            <consortium name="DOE Joint Genome Institute"/>
            <person name="Curtis B.A."/>
            <person name="Tanifuji G."/>
            <person name="Burki F."/>
            <person name="Gruber A."/>
            <person name="Irimia M."/>
            <person name="Maruyama S."/>
            <person name="Arias M.C."/>
            <person name="Ball S.G."/>
            <person name="Gile G.H."/>
            <person name="Hirakawa Y."/>
            <person name="Hopkins J.F."/>
            <person name="Kuo A."/>
            <person name="Rensing S.A."/>
            <person name="Schmutz J."/>
            <person name="Symeonidi A."/>
            <person name="Elias M."/>
            <person name="Eveleigh R.J."/>
            <person name="Herman E.K."/>
            <person name="Klute M.J."/>
            <person name="Nakayama T."/>
            <person name="Obornik M."/>
            <person name="Reyes-Prieto A."/>
            <person name="Armbrust E.V."/>
            <person name="Aves S.J."/>
            <person name="Beiko R.G."/>
            <person name="Coutinho P."/>
            <person name="Dacks J.B."/>
            <person name="Durnford D.G."/>
            <person name="Fast N.M."/>
            <person name="Green B.R."/>
            <person name="Grisdale C.J."/>
            <person name="Hempel F."/>
            <person name="Henrissat B."/>
            <person name="Hoppner M.P."/>
            <person name="Ishida K."/>
            <person name="Kim E."/>
            <person name="Koreny L."/>
            <person name="Kroth P.G."/>
            <person name="Liu Y."/>
            <person name="Malik S.B."/>
            <person name="Maier U.G."/>
            <person name="McRose D."/>
            <person name="Mock T."/>
            <person name="Neilson J.A."/>
            <person name="Onodera N.T."/>
            <person name="Poole A.M."/>
            <person name="Pritham E.J."/>
            <person name="Richards T.A."/>
            <person name="Rocap G."/>
            <person name="Roy S.W."/>
            <person name="Sarai C."/>
            <person name="Schaack S."/>
            <person name="Shirato S."/>
            <person name="Slamovits C.H."/>
            <person name="Spencer D.F."/>
            <person name="Suzuki S."/>
            <person name="Worden A.Z."/>
            <person name="Zauner S."/>
            <person name="Barry K."/>
            <person name="Bell C."/>
            <person name="Bharti A.K."/>
            <person name="Crow J.A."/>
            <person name="Grimwood J."/>
            <person name="Kramer R."/>
            <person name="Lindquist E."/>
            <person name="Lucas S."/>
            <person name="Salamov A."/>
            <person name="McFadden G.I."/>
            <person name="Lane C.E."/>
            <person name="Keeling P.J."/>
            <person name="Gray M.W."/>
            <person name="Grigoriev I.V."/>
            <person name="Archibald J.M."/>
        </authorList>
    </citation>
    <scope>NUCLEOTIDE SEQUENCE</scope>
    <source>
        <strain evidence="2 4">CCMP2712</strain>
    </source>
</reference>
<dbReference type="EMBL" id="JH993188">
    <property type="protein sequence ID" value="EKX32472.1"/>
    <property type="molecule type" value="Genomic_DNA"/>
</dbReference>
<dbReference type="AlphaFoldDB" id="L1I8Q4"/>
<evidence type="ECO:0000313" key="2">
    <source>
        <dbReference type="EMBL" id="EKX32472.1"/>
    </source>
</evidence>
<dbReference type="KEGG" id="gtt:GUITHDRAFT_121368"/>
<reference evidence="4" key="2">
    <citation type="submission" date="2012-11" db="EMBL/GenBank/DDBJ databases">
        <authorList>
            <person name="Kuo A."/>
            <person name="Curtis B.A."/>
            <person name="Tanifuji G."/>
            <person name="Burki F."/>
            <person name="Gruber A."/>
            <person name="Irimia M."/>
            <person name="Maruyama S."/>
            <person name="Arias M.C."/>
            <person name="Ball S.G."/>
            <person name="Gile G.H."/>
            <person name="Hirakawa Y."/>
            <person name="Hopkins J.F."/>
            <person name="Rensing S.A."/>
            <person name="Schmutz J."/>
            <person name="Symeonidi A."/>
            <person name="Elias M."/>
            <person name="Eveleigh R.J."/>
            <person name="Herman E.K."/>
            <person name="Klute M.J."/>
            <person name="Nakayama T."/>
            <person name="Obornik M."/>
            <person name="Reyes-Prieto A."/>
            <person name="Armbrust E.V."/>
            <person name="Aves S.J."/>
            <person name="Beiko R.G."/>
            <person name="Coutinho P."/>
            <person name="Dacks J.B."/>
            <person name="Durnford D.G."/>
            <person name="Fast N.M."/>
            <person name="Green B.R."/>
            <person name="Grisdale C."/>
            <person name="Hempe F."/>
            <person name="Henrissat B."/>
            <person name="Hoppner M.P."/>
            <person name="Ishida K.-I."/>
            <person name="Kim E."/>
            <person name="Koreny L."/>
            <person name="Kroth P.G."/>
            <person name="Liu Y."/>
            <person name="Malik S.-B."/>
            <person name="Maier U.G."/>
            <person name="McRose D."/>
            <person name="Mock T."/>
            <person name="Neilson J.A."/>
            <person name="Onodera N.T."/>
            <person name="Poole A.M."/>
            <person name="Pritham E.J."/>
            <person name="Richards T.A."/>
            <person name="Rocap G."/>
            <person name="Roy S.W."/>
            <person name="Sarai C."/>
            <person name="Schaack S."/>
            <person name="Shirato S."/>
            <person name="Slamovits C.H."/>
            <person name="Spencer D.F."/>
            <person name="Suzuki S."/>
            <person name="Worden A.Z."/>
            <person name="Zauner S."/>
            <person name="Barry K."/>
            <person name="Bell C."/>
            <person name="Bharti A.K."/>
            <person name="Crow J.A."/>
            <person name="Grimwood J."/>
            <person name="Kramer R."/>
            <person name="Lindquist E."/>
            <person name="Lucas S."/>
            <person name="Salamov A."/>
            <person name="McFadden G.I."/>
            <person name="Lane C.E."/>
            <person name="Keeling P.J."/>
            <person name="Gray M.W."/>
            <person name="Grigoriev I.V."/>
            <person name="Archibald J.M."/>
        </authorList>
    </citation>
    <scope>NUCLEOTIDE SEQUENCE</scope>
    <source>
        <strain evidence="4">CCMP2712</strain>
    </source>
</reference>
<accession>L1I8Q4</accession>
<evidence type="ECO:0000256" key="1">
    <source>
        <dbReference type="SAM" id="Phobius"/>
    </source>
</evidence>
<evidence type="ECO:0000313" key="3">
    <source>
        <dbReference type="EnsemblProtists" id="EKX32472"/>
    </source>
</evidence>
<dbReference type="RefSeq" id="XP_005819452.1">
    <property type="nucleotide sequence ID" value="XM_005819395.1"/>
</dbReference>
<dbReference type="InterPro" id="IPR009779">
    <property type="entry name" value="SSR3"/>
</dbReference>
<organism evidence="2">
    <name type="scientific">Guillardia theta (strain CCMP2712)</name>
    <name type="common">Cryptophyte</name>
    <dbReference type="NCBI Taxonomy" id="905079"/>
    <lineage>
        <taxon>Eukaryota</taxon>
        <taxon>Cryptophyceae</taxon>
        <taxon>Pyrenomonadales</taxon>
        <taxon>Geminigeraceae</taxon>
        <taxon>Guillardia</taxon>
    </lineage>
</organism>
<feature type="transmembrane region" description="Helical" evidence="1">
    <location>
        <begin position="150"/>
        <end position="168"/>
    </location>
</feature>
<dbReference type="Pfam" id="PF07074">
    <property type="entry name" value="TRAP-gamma"/>
    <property type="match status" value="1"/>
</dbReference>